<dbReference type="EMBL" id="JAHHIF010000009">
    <property type="protein sequence ID" value="MBW4544621.1"/>
    <property type="molecule type" value="Genomic_DNA"/>
</dbReference>
<name>A0A951UAK3_9CYAN</name>
<comment type="caution">
    <text evidence="1">The sequence shown here is derived from an EMBL/GenBank/DDBJ whole genome shotgun (WGS) entry which is preliminary data.</text>
</comment>
<reference evidence="1" key="2">
    <citation type="journal article" date="2022" name="Microbiol. Resour. Announc.">
        <title>Metagenome Sequencing to Explore Phylogenomics of Terrestrial Cyanobacteria.</title>
        <authorList>
            <person name="Ward R.D."/>
            <person name="Stajich J.E."/>
            <person name="Johansen J.R."/>
            <person name="Huntemann M."/>
            <person name="Clum A."/>
            <person name="Foster B."/>
            <person name="Foster B."/>
            <person name="Roux S."/>
            <person name="Palaniappan K."/>
            <person name="Varghese N."/>
            <person name="Mukherjee S."/>
            <person name="Reddy T.B.K."/>
            <person name="Daum C."/>
            <person name="Copeland A."/>
            <person name="Chen I.A."/>
            <person name="Ivanova N.N."/>
            <person name="Kyrpides N.C."/>
            <person name="Shapiro N."/>
            <person name="Eloe-Fadrosh E.A."/>
            <person name="Pietrasiak N."/>
        </authorList>
    </citation>
    <scope>NUCLEOTIDE SEQUENCE</scope>
    <source>
        <strain evidence="1">CPER-KK1</strain>
    </source>
</reference>
<sequence>MWLPPYLAWSTRAKKLDSIRLQLDALVVRSPSTERYVIPRSEDRYFHLTFWTD</sequence>
<organism evidence="1 2">
    <name type="scientific">Symplocastrum torsivum CPER-KK1</name>
    <dbReference type="NCBI Taxonomy" id="450513"/>
    <lineage>
        <taxon>Bacteria</taxon>
        <taxon>Bacillati</taxon>
        <taxon>Cyanobacteriota</taxon>
        <taxon>Cyanophyceae</taxon>
        <taxon>Oscillatoriophycideae</taxon>
        <taxon>Oscillatoriales</taxon>
        <taxon>Microcoleaceae</taxon>
        <taxon>Symplocastrum</taxon>
    </lineage>
</organism>
<protein>
    <submittedName>
        <fullName evidence="1">Uncharacterized protein</fullName>
    </submittedName>
</protein>
<reference evidence="1" key="1">
    <citation type="submission" date="2021-05" db="EMBL/GenBank/DDBJ databases">
        <authorList>
            <person name="Pietrasiak N."/>
            <person name="Ward R."/>
            <person name="Stajich J.E."/>
            <person name="Kurbessoian T."/>
        </authorList>
    </citation>
    <scope>NUCLEOTIDE SEQUENCE</scope>
    <source>
        <strain evidence="1">CPER-KK1</strain>
    </source>
</reference>
<accession>A0A951UAK3</accession>
<dbReference type="Proteomes" id="UP000753908">
    <property type="component" value="Unassembled WGS sequence"/>
</dbReference>
<gene>
    <name evidence="1" type="ORF">KME25_09275</name>
</gene>
<proteinExistence type="predicted"/>
<evidence type="ECO:0000313" key="2">
    <source>
        <dbReference type="Proteomes" id="UP000753908"/>
    </source>
</evidence>
<dbReference type="AlphaFoldDB" id="A0A951UAK3"/>
<evidence type="ECO:0000313" key="1">
    <source>
        <dbReference type="EMBL" id="MBW4544621.1"/>
    </source>
</evidence>